<accession>A0ABV3RT17</accession>
<gene>
    <name evidence="3" type="ORF">AB2B41_21280</name>
</gene>
<keyword evidence="1" id="KW-1133">Transmembrane helix</keyword>
<dbReference type="Proteomes" id="UP001556098">
    <property type="component" value="Unassembled WGS sequence"/>
</dbReference>
<feature type="transmembrane region" description="Helical" evidence="1">
    <location>
        <begin position="28"/>
        <end position="49"/>
    </location>
</feature>
<reference evidence="3 4" key="1">
    <citation type="submission" date="2024-07" db="EMBL/GenBank/DDBJ databases">
        <title>Marimonas sp.nov., isolated from tidal-flat sediment.</title>
        <authorList>
            <person name="Jayan J.N."/>
            <person name="Lee S.S."/>
        </authorList>
    </citation>
    <scope>NUCLEOTIDE SEQUENCE [LARGE SCALE GENOMIC DNA]</scope>
    <source>
        <strain evidence="3 4">MJW-29</strain>
    </source>
</reference>
<evidence type="ECO:0000313" key="4">
    <source>
        <dbReference type="Proteomes" id="UP001556098"/>
    </source>
</evidence>
<keyword evidence="1" id="KW-0812">Transmembrane</keyword>
<organism evidence="3 4">
    <name type="scientific">Sulfitobacter sediminis</name>
    <dbReference type="NCBI Taxonomy" id="3234186"/>
    <lineage>
        <taxon>Bacteria</taxon>
        <taxon>Pseudomonadati</taxon>
        <taxon>Pseudomonadota</taxon>
        <taxon>Alphaproteobacteria</taxon>
        <taxon>Rhodobacterales</taxon>
        <taxon>Roseobacteraceae</taxon>
        <taxon>Sulfitobacter</taxon>
    </lineage>
</organism>
<dbReference type="Pfam" id="PF13400">
    <property type="entry name" value="Tad"/>
    <property type="match status" value="1"/>
</dbReference>
<protein>
    <submittedName>
        <fullName evidence="3">Pilus assembly protein TadG-related protein</fullName>
    </submittedName>
</protein>
<comment type="caution">
    <text evidence="3">The sequence shown here is derived from an EMBL/GenBank/DDBJ whole genome shotgun (WGS) entry which is preliminary data.</text>
</comment>
<keyword evidence="1" id="KW-0472">Membrane</keyword>
<dbReference type="RefSeq" id="WP_367879842.1">
    <property type="nucleotide sequence ID" value="NZ_JBFNXX010000032.1"/>
</dbReference>
<evidence type="ECO:0000313" key="3">
    <source>
        <dbReference type="EMBL" id="MEW9922147.1"/>
    </source>
</evidence>
<keyword evidence="4" id="KW-1185">Reference proteome</keyword>
<feature type="domain" description="Putative Flp pilus-assembly TadG-like N-terminal" evidence="2">
    <location>
        <begin position="28"/>
        <end position="73"/>
    </location>
</feature>
<sequence>MNDGRSIRGNLLGGDRRRIRDFAHDEDGMVTIFAGFMIFCMVMIGGIGVDMMRHEMERVRLQAIADRAVLAAADLDQELAPEAVVNDYFAKSGAADAISGIVVDQGLNFRRVTVDAEMTMNTQFMDYLGVETLRVPALSTAEEKINKVEISLVLDISGSMRHNSKMQNMKDAANTFIDTVLRQDTGNQISINLVPYSAHVNIGPDILNLLNVNPVNPRHDYSHCVEIQDQEFDKTGLNDERNYFQMQHFQWKLYSGEAPGVKNTLYDTVCPRYSYERIIPLSKDAEFIKSQINQFKPRTQTSIFLGMKWGVALLDPNTNDIVSSLAGQGVVDSEFSNRPAAYSDEETLKTVVLMTDGVNTQSRRIRQPYYNSASEVLHWSRYNLQYYLNNYVSPRHRDRFYEVHYTAAQGDLLLNNICEAAKAEGIIIWAIAFEATEHSENVMRNCASSPSHFFSPEGTEISDSFSSIARQINQLRLIN</sequence>
<evidence type="ECO:0000256" key="1">
    <source>
        <dbReference type="SAM" id="Phobius"/>
    </source>
</evidence>
<dbReference type="SUPFAM" id="SSF53300">
    <property type="entry name" value="vWA-like"/>
    <property type="match status" value="1"/>
</dbReference>
<dbReference type="InterPro" id="IPR036465">
    <property type="entry name" value="vWFA_dom_sf"/>
</dbReference>
<evidence type="ECO:0000259" key="2">
    <source>
        <dbReference type="Pfam" id="PF13400"/>
    </source>
</evidence>
<proteinExistence type="predicted"/>
<name>A0ABV3RT17_9RHOB</name>
<dbReference type="InterPro" id="IPR028087">
    <property type="entry name" value="Tad_N"/>
</dbReference>
<dbReference type="Gene3D" id="3.40.50.410">
    <property type="entry name" value="von Willebrand factor, type A domain"/>
    <property type="match status" value="1"/>
</dbReference>
<dbReference type="EMBL" id="JBFNXX010000032">
    <property type="protein sequence ID" value="MEW9922147.1"/>
    <property type="molecule type" value="Genomic_DNA"/>
</dbReference>